<accession>A0A178W3Q8</accession>
<proteinExistence type="predicted"/>
<dbReference type="EMBL" id="LUHQ01000001">
    <property type="protein sequence ID" value="OAP12694.1"/>
    <property type="molecule type" value="Genomic_DNA"/>
</dbReference>
<evidence type="ECO:0000313" key="1">
    <source>
        <dbReference type="EMBL" id="OAP12694.1"/>
    </source>
</evidence>
<gene>
    <name evidence="1" type="ordered locus">AXX17_At1g39780</name>
</gene>
<protein>
    <submittedName>
        <fullName evidence="1">Uncharacterized protein</fullName>
    </submittedName>
</protein>
<dbReference type="Proteomes" id="UP000078284">
    <property type="component" value="Chromosome 1"/>
</dbReference>
<reference evidence="2" key="1">
    <citation type="journal article" date="2016" name="Proc. Natl. Acad. Sci. U.S.A.">
        <title>Chromosome-level assembly of Arabidopsis thaliana Ler reveals the extent of translocation and inversion polymorphisms.</title>
        <authorList>
            <person name="Zapata L."/>
            <person name="Ding J."/>
            <person name="Willing E.M."/>
            <person name="Hartwig B."/>
            <person name="Bezdan D."/>
            <person name="Jiao W.B."/>
            <person name="Patel V."/>
            <person name="Velikkakam James G."/>
            <person name="Koornneef M."/>
            <person name="Ossowski S."/>
            <person name="Schneeberger K."/>
        </authorList>
    </citation>
    <scope>NUCLEOTIDE SEQUENCE [LARGE SCALE GENOMIC DNA]</scope>
    <source>
        <strain evidence="2">cv. Landsberg erecta</strain>
    </source>
</reference>
<name>A0A178W3Q8_ARATH</name>
<evidence type="ECO:0000313" key="2">
    <source>
        <dbReference type="Proteomes" id="UP000078284"/>
    </source>
</evidence>
<dbReference type="AlphaFoldDB" id="A0A178W3Q8"/>
<organism evidence="1 2">
    <name type="scientific">Arabidopsis thaliana</name>
    <name type="common">Mouse-ear cress</name>
    <dbReference type="NCBI Taxonomy" id="3702"/>
    <lineage>
        <taxon>Eukaryota</taxon>
        <taxon>Viridiplantae</taxon>
        <taxon>Streptophyta</taxon>
        <taxon>Embryophyta</taxon>
        <taxon>Tracheophyta</taxon>
        <taxon>Spermatophyta</taxon>
        <taxon>Magnoliopsida</taxon>
        <taxon>eudicotyledons</taxon>
        <taxon>Gunneridae</taxon>
        <taxon>Pentapetalae</taxon>
        <taxon>rosids</taxon>
        <taxon>malvids</taxon>
        <taxon>Brassicales</taxon>
        <taxon>Brassicaceae</taxon>
        <taxon>Camelineae</taxon>
        <taxon>Arabidopsis</taxon>
    </lineage>
</organism>
<sequence length="121" mass="13920">MIGDGGVTRYERRDLDWAILRADLNKPIYWERRLTIFSSRVRLESHDFSVKKKESLCAVDDSTEHGAYDGPRGSSPPPGFHHRSKVVLVDLLRAEVEVDVRGQRSIKVKTKFARRGMKLRV</sequence>
<comment type="caution">
    <text evidence="1">The sequence shown here is derived from an EMBL/GenBank/DDBJ whole genome shotgun (WGS) entry which is preliminary data.</text>
</comment>